<dbReference type="EnsemblMetazoa" id="PPA41832.1">
    <property type="protein sequence ID" value="PPA41832.1"/>
    <property type="gene ID" value="WBGene00280201"/>
</dbReference>
<reference evidence="3" key="1">
    <citation type="journal article" date="2008" name="Nat. Genet.">
        <title>The Pristionchus pacificus genome provides a unique perspective on nematode lifestyle and parasitism.</title>
        <authorList>
            <person name="Dieterich C."/>
            <person name="Clifton S.W."/>
            <person name="Schuster L.N."/>
            <person name="Chinwalla A."/>
            <person name="Delehaunty K."/>
            <person name="Dinkelacker I."/>
            <person name="Fulton L."/>
            <person name="Fulton R."/>
            <person name="Godfrey J."/>
            <person name="Minx P."/>
            <person name="Mitreva M."/>
            <person name="Roeseler W."/>
            <person name="Tian H."/>
            <person name="Witte H."/>
            <person name="Yang S.P."/>
            <person name="Wilson R.K."/>
            <person name="Sommer R.J."/>
        </authorList>
    </citation>
    <scope>NUCLEOTIDE SEQUENCE [LARGE SCALE GENOMIC DNA]</scope>
    <source>
        <strain evidence="3">PS312</strain>
    </source>
</reference>
<evidence type="ECO:0000313" key="3">
    <source>
        <dbReference type="Proteomes" id="UP000005239"/>
    </source>
</evidence>
<evidence type="ECO:0000256" key="1">
    <source>
        <dbReference type="SAM" id="MobiDB-lite"/>
    </source>
</evidence>
<sequence>MQSGNERCHSENLAKISEEIAPRSHRALSEEIRPRAPSIRSIPGTFGAFEYQNRLPSPTLGPLGGVDIATAARRKQIARRKGNSSSLSEWQY</sequence>
<feature type="region of interest" description="Disordered" evidence="1">
    <location>
        <begin position="1"/>
        <end position="32"/>
    </location>
</feature>
<proteinExistence type="predicted"/>
<accession>A0A2A6CQC5</accession>
<dbReference type="AlphaFoldDB" id="A0A2A6CQC5"/>
<protein>
    <submittedName>
        <fullName evidence="2">Uncharacterized protein</fullName>
    </submittedName>
</protein>
<evidence type="ECO:0000313" key="2">
    <source>
        <dbReference type="EnsemblMetazoa" id="PPA41832.1"/>
    </source>
</evidence>
<organism evidence="2 3">
    <name type="scientific">Pristionchus pacificus</name>
    <name type="common">Parasitic nematode worm</name>
    <dbReference type="NCBI Taxonomy" id="54126"/>
    <lineage>
        <taxon>Eukaryota</taxon>
        <taxon>Metazoa</taxon>
        <taxon>Ecdysozoa</taxon>
        <taxon>Nematoda</taxon>
        <taxon>Chromadorea</taxon>
        <taxon>Rhabditida</taxon>
        <taxon>Rhabditina</taxon>
        <taxon>Diplogasteromorpha</taxon>
        <taxon>Diplogasteroidea</taxon>
        <taxon>Neodiplogasteridae</taxon>
        <taxon>Pristionchus</taxon>
    </lineage>
</organism>
<keyword evidence="3" id="KW-1185">Reference proteome</keyword>
<dbReference type="Proteomes" id="UP000005239">
    <property type="component" value="Unassembled WGS sequence"/>
</dbReference>
<accession>A0A8R1UVR1</accession>
<reference evidence="2" key="2">
    <citation type="submission" date="2022-06" db="UniProtKB">
        <authorList>
            <consortium name="EnsemblMetazoa"/>
        </authorList>
    </citation>
    <scope>IDENTIFICATION</scope>
    <source>
        <strain evidence="2">PS312</strain>
    </source>
</reference>
<name>A0A2A6CQC5_PRIPA</name>
<gene>
    <name evidence="2" type="primary">WBGene00280201</name>
</gene>